<feature type="domain" description="UCH catalytic" evidence="13">
    <location>
        <begin position="1"/>
        <end position="152"/>
    </location>
</feature>
<dbReference type="EMBL" id="JANBQB010000668">
    <property type="protein sequence ID" value="KAJ1974335.1"/>
    <property type="molecule type" value="Genomic_DNA"/>
</dbReference>
<keyword evidence="5 9" id="KW-0378">Hydrolase</keyword>
<evidence type="ECO:0000256" key="3">
    <source>
        <dbReference type="ARBA" id="ARBA00022670"/>
    </source>
</evidence>
<evidence type="ECO:0000256" key="1">
    <source>
        <dbReference type="ARBA" id="ARBA00000707"/>
    </source>
</evidence>
<dbReference type="PROSITE" id="PS52048">
    <property type="entry name" value="UCH_DOMAIN"/>
    <property type="match status" value="1"/>
</dbReference>
<accession>A0A9W8AYA7</accession>
<dbReference type="GO" id="GO:0005737">
    <property type="term" value="C:cytoplasm"/>
    <property type="evidence" value="ECO:0007669"/>
    <property type="project" value="TreeGrafter"/>
</dbReference>
<dbReference type="Pfam" id="PF18031">
    <property type="entry name" value="UCH_C"/>
    <property type="match status" value="1"/>
</dbReference>
<dbReference type="Gene3D" id="3.40.532.10">
    <property type="entry name" value="Peptidase C12, ubiquitin carboxyl-terminal hydrolase"/>
    <property type="match status" value="1"/>
</dbReference>
<dbReference type="InterPro" id="IPR017390">
    <property type="entry name" value="Ubiquitinyl_hydrolase_UCH37"/>
</dbReference>
<dbReference type="Proteomes" id="UP001151582">
    <property type="component" value="Unassembled WGS sequence"/>
</dbReference>
<dbReference type="GO" id="GO:0004843">
    <property type="term" value="F:cysteine-type deubiquitinase activity"/>
    <property type="evidence" value="ECO:0007669"/>
    <property type="project" value="UniProtKB-UniRule"/>
</dbReference>
<feature type="coiled-coil region" evidence="11">
    <location>
        <begin position="208"/>
        <end position="242"/>
    </location>
</feature>
<evidence type="ECO:0000256" key="11">
    <source>
        <dbReference type="SAM" id="Coils"/>
    </source>
</evidence>
<organism evidence="14 15">
    <name type="scientific">Dimargaris verticillata</name>
    <dbReference type="NCBI Taxonomy" id="2761393"/>
    <lineage>
        <taxon>Eukaryota</taxon>
        <taxon>Fungi</taxon>
        <taxon>Fungi incertae sedis</taxon>
        <taxon>Zoopagomycota</taxon>
        <taxon>Kickxellomycotina</taxon>
        <taxon>Dimargaritomycetes</taxon>
        <taxon>Dimargaritales</taxon>
        <taxon>Dimargaritaceae</taxon>
        <taxon>Dimargaris</taxon>
    </lineage>
</organism>
<comment type="similarity">
    <text evidence="2 9 10">Belongs to the peptidase C12 family.</text>
</comment>
<keyword evidence="3 9" id="KW-0645">Protease</keyword>
<dbReference type="PANTHER" id="PTHR10589:SF16">
    <property type="entry name" value="UBIQUITIN CARBOXYL-TERMINAL HYDROLASE ISOZYME L5"/>
    <property type="match status" value="1"/>
</dbReference>
<evidence type="ECO:0000256" key="2">
    <source>
        <dbReference type="ARBA" id="ARBA00009326"/>
    </source>
</evidence>
<dbReference type="InterPro" id="IPR001578">
    <property type="entry name" value="Peptidase_C12_UCH"/>
</dbReference>
<dbReference type="OrthoDB" id="1924260at2759"/>
<keyword evidence="11" id="KW-0175">Coiled coil</keyword>
<evidence type="ECO:0000256" key="5">
    <source>
        <dbReference type="ARBA" id="ARBA00022801"/>
    </source>
</evidence>
<keyword evidence="15" id="KW-1185">Reference proteome</keyword>
<dbReference type="InterPro" id="IPR036959">
    <property type="entry name" value="Peptidase_C12_UCH_sf"/>
</dbReference>
<dbReference type="GO" id="GO:0006511">
    <property type="term" value="P:ubiquitin-dependent protein catabolic process"/>
    <property type="evidence" value="ECO:0007669"/>
    <property type="project" value="UniProtKB-UniRule"/>
</dbReference>
<protein>
    <recommendedName>
        <fullName evidence="10">Ubiquitin carboxyl-terminal hydrolase</fullName>
        <ecNumber evidence="10">3.4.19.12</ecNumber>
    </recommendedName>
</protein>
<keyword evidence="6 9" id="KW-0788">Thiol protease</keyword>
<evidence type="ECO:0000259" key="13">
    <source>
        <dbReference type="PROSITE" id="PS52048"/>
    </source>
</evidence>
<dbReference type="Pfam" id="PF01088">
    <property type="entry name" value="Peptidase_C12"/>
    <property type="match status" value="1"/>
</dbReference>
<comment type="caution">
    <text evidence="14">The sequence shown here is derived from an EMBL/GenBank/DDBJ whole genome shotgun (WGS) entry which is preliminary data.</text>
</comment>
<feature type="site" description="Transition state stabilizer" evidence="9">
    <location>
        <position position="10"/>
    </location>
</feature>
<feature type="active site" description="Proton donor" evidence="7 9">
    <location>
        <position position="91"/>
    </location>
</feature>
<name>A0A9W8AYA7_9FUNG</name>
<dbReference type="PROSITE" id="PS52049">
    <property type="entry name" value="ULD"/>
    <property type="match status" value="1"/>
</dbReference>
<dbReference type="InterPro" id="IPR038765">
    <property type="entry name" value="Papain-like_cys_pep_sf"/>
</dbReference>
<evidence type="ECO:0000256" key="4">
    <source>
        <dbReference type="ARBA" id="ARBA00022786"/>
    </source>
</evidence>
<proteinExistence type="inferred from homology"/>
<gene>
    <name evidence="14" type="ORF">H4R34_004755</name>
</gene>
<feature type="region of interest" description="Disordered" evidence="12">
    <location>
        <begin position="185"/>
        <end position="206"/>
    </location>
</feature>
<dbReference type="GO" id="GO:0016579">
    <property type="term" value="P:protein deubiquitination"/>
    <property type="evidence" value="ECO:0007669"/>
    <property type="project" value="InterPro"/>
</dbReference>
<dbReference type="InterPro" id="IPR041507">
    <property type="entry name" value="UCH_C"/>
</dbReference>
<evidence type="ECO:0000256" key="10">
    <source>
        <dbReference type="RuleBase" id="RU361215"/>
    </source>
</evidence>
<feature type="site" description="Important for enzyme activity" evidence="8 9">
    <location>
        <position position="106"/>
    </location>
</feature>
<dbReference type="PIRSF" id="PIRSF038120">
    <property type="entry name" value="Ubiquitinyl_hydrolase_UCH37"/>
    <property type="match status" value="1"/>
</dbReference>
<dbReference type="EC" id="3.4.19.12" evidence="10"/>
<sequence>MPWTLYLYPQVINNACATQAILSILLNTPLLELGSELQQFKEFTADFPSDLKGLAISNSDVIRSVHNSFARSDPFVSDERPAESDNDDVFHFISYVPVAGCLYELDGLKEMPVNLGACTDTNWLQKVRPVIQQRMAAYASSEIRFNLMAVMKSRETLYQERMAMIQQDLNTIQAQIADLQIVSGKSTPVAEPSTPSLQPDGSHQGGEINELQAAATALEAERAQLSHKILMEQSKLQRYKQENVLRKHNFIPFVYQLVRAVAKAGQLDPLIRETKQRKRHRTD</sequence>
<evidence type="ECO:0000313" key="15">
    <source>
        <dbReference type="Proteomes" id="UP001151582"/>
    </source>
</evidence>
<evidence type="ECO:0000256" key="6">
    <source>
        <dbReference type="ARBA" id="ARBA00022807"/>
    </source>
</evidence>
<comment type="catalytic activity">
    <reaction evidence="1 9 10">
        <text>Thiol-dependent hydrolysis of ester, thioester, amide, peptide and isopeptide bonds formed by the C-terminal Gly of ubiquitin (a 76-residue protein attached to proteins as an intracellular targeting signal).</text>
        <dbReference type="EC" id="3.4.19.12"/>
    </reaction>
</comment>
<evidence type="ECO:0000256" key="12">
    <source>
        <dbReference type="SAM" id="MobiDB-lite"/>
    </source>
</evidence>
<keyword evidence="4 9" id="KW-0833">Ubl conjugation pathway</keyword>
<dbReference type="PRINTS" id="PR00707">
    <property type="entry name" value="UBCTHYDRLASE"/>
</dbReference>
<dbReference type="SUPFAM" id="SSF54001">
    <property type="entry name" value="Cysteine proteinases"/>
    <property type="match status" value="1"/>
</dbReference>
<evidence type="ECO:0000256" key="9">
    <source>
        <dbReference type="PROSITE-ProRule" id="PRU01393"/>
    </source>
</evidence>
<evidence type="ECO:0000256" key="7">
    <source>
        <dbReference type="PIRSR" id="PIRSR038120-1"/>
    </source>
</evidence>
<feature type="active site" description="Nucleophile" evidence="7 9">
    <location>
        <position position="16"/>
    </location>
</feature>
<evidence type="ECO:0000256" key="8">
    <source>
        <dbReference type="PIRSR" id="PIRSR038120-2"/>
    </source>
</evidence>
<dbReference type="AlphaFoldDB" id="A0A9W8AYA7"/>
<dbReference type="PANTHER" id="PTHR10589">
    <property type="entry name" value="UBIQUITIN CARBOXYL-TERMINAL HYDROLASE"/>
    <property type="match status" value="1"/>
</dbReference>
<evidence type="ECO:0000313" key="14">
    <source>
        <dbReference type="EMBL" id="KAJ1974335.1"/>
    </source>
</evidence>
<reference evidence="14" key="1">
    <citation type="submission" date="2022-07" db="EMBL/GenBank/DDBJ databases">
        <title>Phylogenomic reconstructions and comparative analyses of Kickxellomycotina fungi.</title>
        <authorList>
            <person name="Reynolds N.K."/>
            <person name="Stajich J.E."/>
            <person name="Barry K."/>
            <person name="Grigoriev I.V."/>
            <person name="Crous P."/>
            <person name="Smith M.E."/>
        </authorList>
    </citation>
    <scope>NUCLEOTIDE SEQUENCE</scope>
    <source>
        <strain evidence="14">RSA 567</strain>
    </source>
</reference>